<dbReference type="Pfam" id="PF01073">
    <property type="entry name" value="3Beta_HSD"/>
    <property type="match status" value="1"/>
</dbReference>
<dbReference type="Proteomes" id="UP001155241">
    <property type="component" value="Unassembled WGS sequence"/>
</dbReference>
<evidence type="ECO:0000259" key="3">
    <source>
        <dbReference type="Pfam" id="PF01073"/>
    </source>
</evidence>
<sequence>MKVLVTGPGGFLGRYIVEQLIARGDSVRGLARGDYPELVEQGVEMVQGDLADLATVTKACEGVDCVIHPAGKVGVWGKWFQYFRANIHGTLNILSACKQLGVERLVFTSSPSVTFAGADQKGVDESAPYPDRWLSHYPHSKAIAEQMVLAANGEHVANNGILRTCALRPHLVWGPRDHHLVARLVQRAHAGQLRRVGTGTNLVDSIYVENAAEAHLLAADSLALADSPVAGKPYFLSQGEPVNCWDWVDQILALAGLPPVEKQISRGAAYWVGAGLEATHWAARRWDAEPRMMRFVALQLSTDHYFDISAARRDLGYEPRVSMAEGMQRLGNWIAEGGLRNAESTVA</sequence>
<dbReference type="InterPro" id="IPR050177">
    <property type="entry name" value="Lipid_A_modif_metabolic_enz"/>
</dbReference>
<gene>
    <name evidence="4" type="ORF">NG895_13160</name>
</gene>
<keyword evidence="5" id="KW-1185">Reference proteome</keyword>
<name>A0A9X2F9H4_9BACT</name>
<comment type="caution">
    <text evidence="4">The sequence shown here is derived from an EMBL/GenBank/DDBJ whole genome shotgun (WGS) entry which is preliminary data.</text>
</comment>
<evidence type="ECO:0000313" key="4">
    <source>
        <dbReference type="EMBL" id="MCO6044855.1"/>
    </source>
</evidence>
<evidence type="ECO:0000256" key="1">
    <source>
        <dbReference type="ARBA" id="ARBA00009219"/>
    </source>
</evidence>
<evidence type="ECO:0000256" key="2">
    <source>
        <dbReference type="ARBA" id="ARBA00023002"/>
    </source>
</evidence>
<dbReference type="AlphaFoldDB" id="A0A9X2F9H4"/>
<reference evidence="4" key="1">
    <citation type="submission" date="2022-06" db="EMBL/GenBank/DDBJ databases">
        <title>Aeoliella straminimaris, a novel planctomycete from sediments.</title>
        <authorList>
            <person name="Vitorino I.R."/>
            <person name="Lage O.M."/>
        </authorList>
    </citation>
    <scope>NUCLEOTIDE SEQUENCE</scope>
    <source>
        <strain evidence="4">ICT_H6.2</strain>
    </source>
</reference>
<dbReference type="InterPro" id="IPR002225">
    <property type="entry name" value="3Beta_OHSteriod_DH/Estase"/>
</dbReference>
<dbReference type="PANTHER" id="PTHR43245:SF51">
    <property type="entry name" value="SHORT CHAIN DEHYDROGENASE_REDUCTASE FAMILY 42E, MEMBER 2"/>
    <property type="match status" value="1"/>
</dbReference>
<comment type="similarity">
    <text evidence="1">Belongs to the 3-beta-HSD family.</text>
</comment>
<dbReference type="InterPro" id="IPR036291">
    <property type="entry name" value="NAD(P)-bd_dom_sf"/>
</dbReference>
<keyword evidence="2" id="KW-0560">Oxidoreductase</keyword>
<dbReference type="RefSeq" id="WP_252852969.1">
    <property type="nucleotide sequence ID" value="NZ_JAMXLR010000043.1"/>
</dbReference>
<dbReference type="SUPFAM" id="SSF51735">
    <property type="entry name" value="NAD(P)-binding Rossmann-fold domains"/>
    <property type="match status" value="1"/>
</dbReference>
<dbReference type="PANTHER" id="PTHR43245">
    <property type="entry name" value="BIFUNCTIONAL POLYMYXIN RESISTANCE PROTEIN ARNA"/>
    <property type="match status" value="1"/>
</dbReference>
<evidence type="ECO:0000313" key="5">
    <source>
        <dbReference type="Proteomes" id="UP001155241"/>
    </source>
</evidence>
<accession>A0A9X2F9H4</accession>
<dbReference type="EMBL" id="JAMXLR010000043">
    <property type="protein sequence ID" value="MCO6044855.1"/>
    <property type="molecule type" value="Genomic_DNA"/>
</dbReference>
<protein>
    <submittedName>
        <fullName evidence="4">NAD-dependent epimerase/dehydratase family protein</fullName>
    </submittedName>
</protein>
<dbReference type="GO" id="GO:0006694">
    <property type="term" value="P:steroid biosynthetic process"/>
    <property type="evidence" value="ECO:0007669"/>
    <property type="project" value="InterPro"/>
</dbReference>
<proteinExistence type="inferred from homology"/>
<dbReference type="GO" id="GO:0016616">
    <property type="term" value="F:oxidoreductase activity, acting on the CH-OH group of donors, NAD or NADP as acceptor"/>
    <property type="evidence" value="ECO:0007669"/>
    <property type="project" value="InterPro"/>
</dbReference>
<feature type="domain" description="3-beta hydroxysteroid dehydrogenase/isomerase" evidence="3">
    <location>
        <begin position="4"/>
        <end position="257"/>
    </location>
</feature>
<dbReference type="Gene3D" id="3.40.50.720">
    <property type="entry name" value="NAD(P)-binding Rossmann-like Domain"/>
    <property type="match status" value="1"/>
</dbReference>
<organism evidence="4 5">
    <name type="scientific">Aeoliella straminimaris</name>
    <dbReference type="NCBI Taxonomy" id="2954799"/>
    <lineage>
        <taxon>Bacteria</taxon>
        <taxon>Pseudomonadati</taxon>
        <taxon>Planctomycetota</taxon>
        <taxon>Planctomycetia</taxon>
        <taxon>Pirellulales</taxon>
        <taxon>Lacipirellulaceae</taxon>
        <taxon>Aeoliella</taxon>
    </lineage>
</organism>